<keyword evidence="2" id="KW-1185">Reference proteome</keyword>
<proteinExistence type="predicted"/>
<evidence type="ECO:0000313" key="1">
    <source>
        <dbReference type="EMBL" id="MFD2519450.1"/>
    </source>
</evidence>
<evidence type="ECO:0000313" key="2">
    <source>
        <dbReference type="Proteomes" id="UP001597510"/>
    </source>
</evidence>
<dbReference type="RefSeq" id="WP_340238419.1">
    <property type="nucleotide sequence ID" value="NZ_JBBEWC010000009.1"/>
</dbReference>
<reference evidence="2" key="1">
    <citation type="journal article" date="2019" name="Int. J. Syst. Evol. Microbiol.">
        <title>The Global Catalogue of Microorganisms (GCM) 10K type strain sequencing project: providing services to taxonomists for standard genome sequencing and annotation.</title>
        <authorList>
            <consortium name="The Broad Institute Genomics Platform"/>
            <consortium name="The Broad Institute Genome Sequencing Center for Infectious Disease"/>
            <person name="Wu L."/>
            <person name="Ma J."/>
        </authorList>
    </citation>
    <scope>NUCLEOTIDE SEQUENCE [LARGE SCALE GENOMIC DNA]</scope>
    <source>
        <strain evidence="2">KCTC 52344</strain>
    </source>
</reference>
<dbReference type="Proteomes" id="UP001597510">
    <property type="component" value="Unassembled WGS sequence"/>
</dbReference>
<name>A0ABW5J1D6_9BACT</name>
<comment type="caution">
    <text evidence="1">The sequence shown here is derived from an EMBL/GenBank/DDBJ whole genome shotgun (WGS) entry which is preliminary data.</text>
</comment>
<dbReference type="Pfam" id="PF10652">
    <property type="entry name" value="DUF2480"/>
    <property type="match status" value="1"/>
</dbReference>
<accession>A0ABW5J1D6</accession>
<dbReference type="InterPro" id="IPR018914">
    <property type="entry name" value="DUF2480"/>
</dbReference>
<dbReference type="EMBL" id="JBHULC010000001">
    <property type="protein sequence ID" value="MFD2519450.1"/>
    <property type="molecule type" value="Genomic_DNA"/>
</dbReference>
<sequence>MKDTDFVNKVEKSGIVTVDLMDFAPKQEVMFFDIKNHLYMEMIIKEVEFRKSIESVDWDSFRNKLVAIGCSIDAIIPTWVYMLIADKLHGIAHFADYSSENELKLQIWKRNIINADFSHLIDQKVVVRASSTHDPSLYMLVTDKLKPIVKTLMYGEAGMPKVIYKRNKS</sequence>
<protein>
    <submittedName>
        <fullName evidence="1">DUF2480 family protein</fullName>
    </submittedName>
</protein>
<organism evidence="1 2">
    <name type="scientific">Emticicia soli</name>
    <dbReference type="NCBI Taxonomy" id="2027878"/>
    <lineage>
        <taxon>Bacteria</taxon>
        <taxon>Pseudomonadati</taxon>
        <taxon>Bacteroidota</taxon>
        <taxon>Cytophagia</taxon>
        <taxon>Cytophagales</taxon>
        <taxon>Leadbetterellaceae</taxon>
        <taxon>Emticicia</taxon>
    </lineage>
</organism>
<gene>
    <name evidence="1" type="ORF">ACFSR2_01040</name>
</gene>